<feature type="transmembrane region" description="Helical" evidence="2">
    <location>
        <begin position="253"/>
        <end position="277"/>
    </location>
</feature>
<feature type="transmembrane region" description="Helical" evidence="2">
    <location>
        <begin position="125"/>
        <end position="148"/>
    </location>
</feature>
<dbReference type="EMBL" id="CP014145">
    <property type="protein sequence ID" value="AMB57867.1"/>
    <property type="molecule type" value="Genomic_DNA"/>
</dbReference>
<dbReference type="OrthoDB" id="121140at2"/>
<feature type="region of interest" description="Disordered" evidence="1">
    <location>
        <begin position="74"/>
        <end position="94"/>
    </location>
</feature>
<evidence type="ECO:0000313" key="3">
    <source>
        <dbReference type="EMBL" id="AMB57867.1"/>
    </source>
</evidence>
<sequence>MTDEQSWQSPAERSQPGAAPSGPAPHGQAPSGQPPYGQAPSGQAPYGQAPYGQAPYGQAPYGQAPYGQAPYGQPAYGQPAYGQQPGWTPPPKPGLIPLRPLGFGTLLGAPFQVLRRNPKATFGSALLVQALSVLVSLVVLGPVTFIAIDRMERASAAESDAVAAGSVAAILLAALIPVLLTVLASAVLQGVIVLEVARATLGEKLGLFALWKTALRRMWPLLGWVLLLAAGYVVVLAVAVGAVVLLAVQGPALLGLTITVGVLLGLGTVALLAWLTVKTSLVPCLIMLEQLGVRAAISRSWSLTRGYFWKTLGVQFLIGFIVNLVSQVVTTPISLLYGFATTLIDPNNALGTIAPAVASYLLLMLVTLVITSIAIVAQSAAVALIYIDLRMRKEGLDLELLRFVEARELGEQGVADPYLPPHAAATTA</sequence>
<evidence type="ECO:0000256" key="2">
    <source>
        <dbReference type="SAM" id="Phobius"/>
    </source>
</evidence>
<name>A0A0Y0N1Q6_9MICO</name>
<feature type="compositionally biased region" description="Low complexity" evidence="1">
    <location>
        <begin position="14"/>
        <end position="35"/>
    </location>
</feature>
<feature type="transmembrane region" description="Helical" evidence="2">
    <location>
        <begin position="218"/>
        <end position="247"/>
    </location>
</feature>
<organism evidence="3 4">
    <name type="scientific">Microterricola viridarii</name>
    <dbReference type="NCBI Taxonomy" id="412690"/>
    <lineage>
        <taxon>Bacteria</taxon>
        <taxon>Bacillati</taxon>
        <taxon>Actinomycetota</taxon>
        <taxon>Actinomycetes</taxon>
        <taxon>Micrococcales</taxon>
        <taxon>Microbacteriaceae</taxon>
        <taxon>Microterricola</taxon>
    </lineage>
</organism>
<protein>
    <submittedName>
        <fullName evidence="3">Uncharacterized protein</fullName>
    </submittedName>
</protein>
<keyword evidence="2" id="KW-1133">Transmembrane helix</keyword>
<reference evidence="4" key="2">
    <citation type="submission" date="2016-01" db="EMBL/GenBank/DDBJ databases">
        <title>First complete genome sequence of a species in the genus Microterricola, an extremophilic cold active enzyme producing strain ERGS5:02 isolated from Sikkim Himalaya.</title>
        <authorList>
            <person name="Kumar R."/>
            <person name="Singh D."/>
            <person name="Swarnkar M.K."/>
        </authorList>
    </citation>
    <scope>NUCLEOTIDE SEQUENCE [LARGE SCALE GENOMIC DNA]</scope>
    <source>
        <strain evidence="4">ERGS5:02</strain>
    </source>
</reference>
<accession>A0A0Y0N1Q6</accession>
<keyword evidence="2" id="KW-0472">Membrane</keyword>
<feature type="transmembrane region" description="Helical" evidence="2">
    <location>
        <begin position="168"/>
        <end position="197"/>
    </location>
</feature>
<feature type="transmembrane region" description="Helical" evidence="2">
    <location>
        <begin position="316"/>
        <end position="340"/>
    </location>
</feature>
<dbReference type="AlphaFoldDB" id="A0A0Y0N1Q6"/>
<dbReference type="Proteomes" id="UP000058305">
    <property type="component" value="Chromosome"/>
</dbReference>
<reference evidence="3 4" key="1">
    <citation type="journal article" date="2016" name="J. Biotechnol.">
        <title>First complete genome sequence of a species in the genus Microterricola, an extremophilic cold active enzyme producing bacterial strain ERGS5:02 isolated from Sikkim Himalaya.</title>
        <authorList>
            <person name="Himanshu"/>
            <person name="Swarnkar M.K."/>
            <person name="Singh D."/>
            <person name="Kumar R."/>
        </authorList>
    </citation>
    <scope>NUCLEOTIDE SEQUENCE [LARGE SCALE GENOMIC DNA]</scope>
    <source>
        <strain evidence="3 4">ERGS5:02</strain>
    </source>
</reference>
<keyword evidence="2" id="KW-0812">Transmembrane</keyword>
<gene>
    <name evidence="3" type="ORF">AWU67_02180</name>
</gene>
<feature type="compositionally biased region" description="Polar residues" evidence="1">
    <location>
        <begin position="1"/>
        <end position="12"/>
    </location>
</feature>
<dbReference type="KEGG" id="mvd:AWU67_02180"/>
<evidence type="ECO:0000256" key="1">
    <source>
        <dbReference type="SAM" id="MobiDB-lite"/>
    </source>
</evidence>
<proteinExistence type="predicted"/>
<feature type="transmembrane region" description="Helical" evidence="2">
    <location>
        <begin position="360"/>
        <end position="387"/>
    </location>
</feature>
<evidence type="ECO:0000313" key="4">
    <source>
        <dbReference type="Proteomes" id="UP000058305"/>
    </source>
</evidence>
<dbReference type="RefSeq" id="WP_067226168.1">
    <property type="nucleotide sequence ID" value="NZ_CP014145.1"/>
</dbReference>
<keyword evidence="4" id="KW-1185">Reference proteome</keyword>
<feature type="region of interest" description="Disordered" evidence="1">
    <location>
        <begin position="1"/>
        <end position="59"/>
    </location>
</feature>